<dbReference type="Proteomes" id="UP000053268">
    <property type="component" value="Unassembled WGS sequence"/>
</dbReference>
<keyword evidence="3" id="KW-1185">Reference proteome</keyword>
<proteinExistence type="predicted"/>
<evidence type="ECO:0000313" key="3">
    <source>
        <dbReference type="Proteomes" id="UP000053268"/>
    </source>
</evidence>
<feature type="region of interest" description="Disordered" evidence="1">
    <location>
        <begin position="14"/>
        <end position="38"/>
    </location>
</feature>
<reference evidence="2 3" key="1">
    <citation type="journal article" date="2015" name="Nat. Commun.">
        <title>Outbred genome sequencing and CRISPR/Cas9 gene editing in butterflies.</title>
        <authorList>
            <person name="Li X."/>
            <person name="Fan D."/>
            <person name="Zhang W."/>
            <person name="Liu G."/>
            <person name="Zhang L."/>
            <person name="Zhao L."/>
            <person name="Fang X."/>
            <person name="Chen L."/>
            <person name="Dong Y."/>
            <person name="Chen Y."/>
            <person name="Ding Y."/>
            <person name="Zhao R."/>
            <person name="Feng M."/>
            <person name="Zhu Y."/>
            <person name="Feng Y."/>
            <person name="Jiang X."/>
            <person name="Zhu D."/>
            <person name="Xiang H."/>
            <person name="Feng X."/>
            <person name="Li S."/>
            <person name="Wang J."/>
            <person name="Zhang G."/>
            <person name="Kronforst M.R."/>
            <person name="Wang W."/>
        </authorList>
    </citation>
    <scope>NUCLEOTIDE SEQUENCE [LARGE SCALE GENOMIC DNA]</scope>
    <source>
        <strain evidence="2">Ya'a_city_454_Px</strain>
        <tissue evidence="2">Whole body</tissue>
    </source>
</reference>
<sequence>MEEVTYLKHRARVPRLRGRGGRSRDRGRRRRRGHMVSRQRLRHRLQGWPHSRRHRHTSSSTYHLASTPSLLASSAAAAHLASPLGPGLHQLGYDAYELT</sequence>
<dbReference type="AlphaFoldDB" id="A0A0N1IN88"/>
<evidence type="ECO:0000256" key="1">
    <source>
        <dbReference type="SAM" id="MobiDB-lite"/>
    </source>
</evidence>
<protein>
    <submittedName>
        <fullName evidence="2">Uncharacterized protein</fullName>
    </submittedName>
</protein>
<organism evidence="2 3">
    <name type="scientific">Papilio xuthus</name>
    <name type="common">Asian swallowtail butterfly</name>
    <dbReference type="NCBI Taxonomy" id="66420"/>
    <lineage>
        <taxon>Eukaryota</taxon>
        <taxon>Metazoa</taxon>
        <taxon>Ecdysozoa</taxon>
        <taxon>Arthropoda</taxon>
        <taxon>Hexapoda</taxon>
        <taxon>Insecta</taxon>
        <taxon>Pterygota</taxon>
        <taxon>Neoptera</taxon>
        <taxon>Endopterygota</taxon>
        <taxon>Lepidoptera</taxon>
        <taxon>Glossata</taxon>
        <taxon>Ditrysia</taxon>
        <taxon>Papilionoidea</taxon>
        <taxon>Papilionidae</taxon>
        <taxon>Papilioninae</taxon>
        <taxon>Papilio</taxon>
    </lineage>
</organism>
<gene>
    <name evidence="2" type="ORF">RR46_01051</name>
</gene>
<name>A0A0N1IN88_PAPXU</name>
<accession>A0A0N1IN88</accession>
<evidence type="ECO:0000313" key="2">
    <source>
        <dbReference type="EMBL" id="KPJ04416.1"/>
    </source>
</evidence>
<dbReference type="EMBL" id="KQ458995">
    <property type="protein sequence ID" value="KPJ04416.1"/>
    <property type="molecule type" value="Genomic_DNA"/>
</dbReference>